<dbReference type="EC" id="2.7.7.77" evidence="8"/>
<feature type="binding site" evidence="8">
    <location>
        <position position="94"/>
    </location>
    <ligand>
        <name>GTP</name>
        <dbReference type="ChEBI" id="CHEBI:37565"/>
    </ligand>
</feature>
<dbReference type="RefSeq" id="WP_075864778.1">
    <property type="nucleotide sequence ID" value="NZ_BDJL01000010.1"/>
</dbReference>
<dbReference type="HAMAP" id="MF_00316">
    <property type="entry name" value="MobA"/>
    <property type="match status" value="1"/>
</dbReference>
<dbReference type="InterPro" id="IPR013482">
    <property type="entry name" value="Molybde_CF_guanTrfase"/>
</dbReference>
<dbReference type="EMBL" id="BDJL01000010">
    <property type="protein sequence ID" value="GAV24578.1"/>
    <property type="molecule type" value="Genomic_DNA"/>
</dbReference>
<evidence type="ECO:0000256" key="1">
    <source>
        <dbReference type="ARBA" id="ARBA00022490"/>
    </source>
</evidence>
<comment type="caution">
    <text evidence="8">Lacks conserved residue(s) required for the propagation of feature annotation.</text>
</comment>
<keyword evidence="3 8" id="KW-0479">Metal-binding</keyword>
<gene>
    <name evidence="8" type="primary">mobA</name>
    <name evidence="10" type="ORF">ciss_05110</name>
</gene>
<dbReference type="InterPro" id="IPR029044">
    <property type="entry name" value="Nucleotide-diphossugar_trans"/>
</dbReference>
<dbReference type="PANTHER" id="PTHR19136">
    <property type="entry name" value="MOLYBDENUM COFACTOR GUANYLYLTRANSFERASE"/>
    <property type="match status" value="1"/>
</dbReference>
<comment type="caution">
    <text evidence="10">The sequence shown here is derived from an EMBL/GenBank/DDBJ whole genome shotgun (WGS) entry which is preliminary data.</text>
</comment>
<keyword evidence="6 8" id="KW-0342">GTP-binding</keyword>
<evidence type="ECO:0000256" key="3">
    <source>
        <dbReference type="ARBA" id="ARBA00022723"/>
    </source>
</evidence>
<keyword evidence="10" id="KW-0548">Nucleotidyltransferase</keyword>
<evidence type="ECO:0000256" key="4">
    <source>
        <dbReference type="ARBA" id="ARBA00022741"/>
    </source>
</evidence>
<feature type="binding site" evidence="8">
    <location>
        <position position="21"/>
    </location>
    <ligand>
        <name>GTP</name>
        <dbReference type="ChEBI" id="CHEBI:37565"/>
    </ligand>
</feature>
<comment type="function">
    <text evidence="8">Transfers a GMP moiety from GTP to Mo-molybdopterin (Mo-MPT) cofactor (Moco or molybdenum cofactor) to form Mo-molybdopterin guanine dinucleotide (Mo-MGD) cofactor.</text>
</comment>
<sequence length="197" mass="22289">MQNLTVAILAGGKSSRMGQNKALLPLGPMKIIEHLVTNLRPIASELLLIANTDEYAFLNLPVYRDRFPGQGPLAGIETALRFAVNEKVYITACDLPLLPAEIPMFLAENTEDNDVTVLAYKGKIEPLIGIYRKSIYPVVEKHLILQKNKIIDFYPQVKVRIINFEQLPENLQREEFLLNVNTPADYEKLLKIFGLKE</sequence>
<name>A0A1L8D0A2_9THEO</name>
<dbReference type="AlphaFoldDB" id="A0A1L8D0A2"/>
<dbReference type="CDD" id="cd02503">
    <property type="entry name" value="MobA"/>
    <property type="match status" value="1"/>
</dbReference>
<comment type="catalytic activity">
    <reaction evidence="8">
        <text>Mo-molybdopterin + GTP + H(+) = Mo-molybdopterin guanine dinucleotide + diphosphate</text>
        <dbReference type="Rhea" id="RHEA:34243"/>
        <dbReference type="ChEBI" id="CHEBI:15378"/>
        <dbReference type="ChEBI" id="CHEBI:33019"/>
        <dbReference type="ChEBI" id="CHEBI:37565"/>
        <dbReference type="ChEBI" id="CHEBI:71302"/>
        <dbReference type="ChEBI" id="CHEBI:71310"/>
        <dbReference type="EC" id="2.7.7.77"/>
    </reaction>
</comment>
<feature type="binding site" evidence="8">
    <location>
        <position position="94"/>
    </location>
    <ligand>
        <name>Mg(2+)</name>
        <dbReference type="ChEBI" id="CHEBI:18420"/>
    </ligand>
</feature>
<reference evidence="11" key="1">
    <citation type="submission" date="2016-12" db="EMBL/GenBank/DDBJ databases">
        <title>Draft Genome Sequences od Carboxydothermus pertinax and islandicus, Hydrogenogenic Carboxydotrophic Bacteria.</title>
        <authorList>
            <person name="Fukuyama Y."/>
            <person name="Ohmae K."/>
            <person name="Yoneda Y."/>
            <person name="Yoshida T."/>
            <person name="Sako Y."/>
        </authorList>
    </citation>
    <scope>NUCLEOTIDE SEQUENCE [LARGE SCALE GENOMIC DNA]</scope>
    <source>
        <strain evidence="11">SET</strain>
    </source>
</reference>
<dbReference type="STRING" id="661089.ciss_05110"/>
<dbReference type="Pfam" id="PF12804">
    <property type="entry name" value="NTP_transf_3"/>
    <property type="match status" value="1"/>
</dbReference>
<evidence type="ECO:0000256" key="5">
    <source>
        <dbReference type="ARBA" id="ARBA00022842"/>
    </source>
</evidence>
<evidence type="ECO:0000313" key="11">
    <source>
        <dbReference type="Proteomes" id="UP000187338"/>
    </source>
</evidence>
<dbReference type="PANTHER" id="PTHR19136:SF81">
    <property type="entry name" value="MOLYBDENUM COFACTOR GUANYLYLTRANSFERASE"/>
    <property type="match status" value="1"/>
</dbReference>
<keyword evidence="4 8" id="KW-0547">Nucleotide-binding</keyword>
<dbReference type="GO" id="GO:0005525">
    <property type="term" value="F:GTP binding"/>
    <property type="evidence" value="ECO:0007669"/>
    <property type="project" value="UniProtKB-UniRule"/>
</dbReference>
<evidence type="ECO:0000256" key="2">
    <source>
        <dbReference type="ARBA" id="ARBA00022679"/>
    </source>
</evidence>
<feature type="binding site" evidence="8">
    <location>
        <begin position="9"/>
        <end position="11"/>
    </location>
    <ligand>
        <name>GTP</name>
        <dbReference type="ChEBI" id="CHEBI:37565"/>
    </ligand>
</feature>
<dbReference type="GO" id="GO:0061603">
    <property type="term" value="F:molybdenum cofactor guanylyltransferase activity"/>
    <property type="evidence" value="ECO:0007669"/>
    <property type="project" value="UniProtKB-EC"/>
</dbReference>
<feature type="domain" description="MobA-like NTP transferase" evidence="9">
    <location>
        <begin position="7"/>
        <end position="144"/>
    </location>
</feature>
<comment type="subcellular location">
    <subcellularLocation>
        <location evidence="8">Cytoplasm</location>
    </subcellularLocation>
</comment>
<evidence type="ECO:0000256" key="7">
    <source>
        <dbReference type="ARBA" id="ARBA00023150"/>
    </source>
</evidence>
<feature type="binding site" evidence="8">
    <location>
        <position position="65"/>
    </location>
    <ligand>
        <name>GTP</name>
        <dbReference type="ChEBI" id="CHEBI:37565"/>
    </ligand>
</feature>
<protein>
    <recommendedName>
        <fullName evidence="8">Probable molybdenum cofactor guanylyltransferase</fullName>
        <shortName evidence="8">MoCo guanylyltransferase</shortName>
        <ecNumber evidence="8">2.7.7.77</ecNumber>
    </recommendedName>
    <alternativeName>
        <fullName evidence="8">GTP:molybdopterin guanylyltransferase</fullName>
    </alternativeName>
    <alternativeName>
        <fullName evidence="8">Mo-MPT guanylyltransferase</fullName>
    </alternativeName>
    <alternativeName>
        <fullName evidence="8">Molybdopterin guanylyltransferase</fullName>
    </alternativeName>
    <alternativeName>
        <fullName evidence="8">Molybdopterin-guanine dinucleotide synthase</fullName>
        <shortName evidence="8">MGD synthase</shortName>
    </alternativeName>
</protein>
<comment type="similarity">
    <text evidence="8">Belongs to the MobA family.</text>
</comment>
<dbReference type="Gene3D" id="3.90.550.10">
    <property type="entry name" value="Spore Coat Polysaccharide Biosynthesis Protein SpsA, Chain A"/>
    <property type="match status" value="1"/>
</dbReference>
<accession>A0A1L8D0A2</accession>
<dbReference type="GO" id="GO:0046872">
    <property type="term" value="F:metal ion binding"/>
    <property type="evidence" value="ECO:0007669"/>
    <property type="project" value="UniProtKB-KW"/>
</dbReference>
<evidence type="ECO:0000313" key="10">
    <source>
        <dbReference type="EMBL" id="GAV24578.1"/>
    </source>
</evidence>
<evidence type="ECO:0000256" key="6">
    <source>
        <dbReference type="ARBA" id="ARBA00023134"/>
    </source>
</evidence>
<dbReference type="GO" id="GO:0006777">
    <property type="term" value="P:Mo-molybdopterin cofactor biosynthetic process"/>
    <property type="evidence" value="ECO:0007669"/>
    <property type="project" value="UniProtKB-KW"/>
</dbReference>
<keyword evidence="11" id="KW-1185">Reference proteome</keyword>
<keyword evidence="1 8" id="KW-0963">Cytoplasm</keyword>
<organism evidence="10 11">
    <name type="scientific">Carboxydothermus islandicus</name>
    <dbReference type="NCBI Taxonomy" id="661089"/>
    <lineage>
        <taxon>Bacteria</taxon>
        <taxon>Bacillati</taxon>
        <taxon>Bacillota</taxon>
        <taxon>Clostridia</taxon>
        <taxon>Thermoanaerobacterales</taxon>
        <taxon>Thermoanaerobacteraceae</taxon>
        <taxon>Carboxydothermus</taxon>
    </lineage>
</organism>
<dbReference type="Proteomes" id="UP000187338">
    <property type="component" value="Unassembled WGS sequence"/>
</dbReference>
<keyword evidence="5 8" id="KW-0460">Magnesium</keyword>
<comment type="cofactor">
    <cofactor evidence="8">
        <name>Mg(2+)</name>
        <dbReference type="ChEBI" id="CHEBI:18420"/>
    </cofactor>
</comment>
<dbReference type="OrthoDB" id="9788394at2"/>
<evidence type="ECO:0000256" key="8">
    <source>
        <dbReference type="HAMAP-Rule" id="MF_00316"/>
    </source>
</evidence>
<keyword evidence="2 8" id="KW-0808">Transferase</keyword>
<dbReference type="InterPro" id="IPR025877">
    <property type="entry name" value="MobA-like_NTP_Trfase"/>
</dbReference>
<dbReference type="SUPFAM" id="SSF53448">
    <property type="entry name" value="Nucleotide-diphospho-sugar transferases"/>
    <property type="match status" value="1"/>
</dbReference>
<proteinExistence type="inferred from homology"/>
<comment type="domain">
    <text evidence="8">The N-terminal domain determines nucleotide recognition and specific binding, while the C-terminal domain determines the specific binding to the target protein.</text>
</comment>
<evidence type="ECO:0000259" key="9">
    <source>
        <dbReference type="Pfam" id="PF12804"/>
    </source>
</evidence>
<keyword evidence="7 8" id="KW-0501">Molybdenum cofactor biosynthesis</keyword>
<dbReference type="GO" id="GO:0005737">
    <property type="term" value="C:cytoplasm"/>
    <property type="evidence" value="ECO:0007669"/>
    <property type="project" value="UniProtKB-SubCell"/>
</dbReference>